<keyword evidence="16" id="KW-1003">Cell membrane</keyword>
<keyword evidence="7 16" id="KW-0547">Nucleotide-binding</keyword>
<dbReference type="InterPro" id="IPR036163">
    <property type="entry name" value="HMA_dom_sf"/>
</dbReference>
<dbReference type="SUPFAM" id="SSF56784">
    <property type="entry name" value="HAD-like"/>
    <property type="match status" value="1"/>
</dbReference>
<dbReference type="PATRIC" id="fig|1703772.3.peg.250"/>
<dbReference type="InterPro" id="IPR023214">
    <property type="entry name" value="HAD_sf"/>
</dbReference>
<dbReference type="PROSITE" id="PS50846">
    <property type="entry name" value="HMA_2"/>
    <property type="match status" value="2"/>
</dbReference>
<accession>A0A0S7YCI8</accession>
<dbReference type="NCBIfam" id="TIGR01511">
    <property type="entry name" value="ATPase-IB1_Cu"/>
    <property type="match status" value="1"/>
</dbReference>
<dbReference type="PRINTS" id="PR00119">
    <property type="entry name" value="CATATPASE"/>
</dbReference>
<evidence type="ECO:0000256" key="7">
    <source>
        <dbReference type="ARBA" id="ARBA00022741"/>
    </source>
</evidence>
<dbReference type="FunFam" id="2.70.150.10:FF:000002">
    <property type="entry name" value="Copper-transporting ATPase 1, putative"/>
    <property type="match status" value="1"/>
</dbReference>
<dbReference type="InterPro" id="IPR027256">
    <property type="entry name" value="P-typ_ATPase_IB"/>
</dbReference>
<dbReference type="InterPro" id="IPR036412">
    <property type="entry name" value="HAD-like_sf"/>
</dbReference>
<dbReference type="Gene3D" id="3.40.1110.10">
    <property type="entry name" value="Calcium-transporting ATPase, cytoplasmic domain N"/>
    <property type="match status" value="1"/>
</dbReference>
<dbReference type="SUPFAM" id="SSF55008">
    <property type="entry name" value="HMA, heavy metal-associated domain"/>
    <property type="match status" value="2"/>
</dbReference>
<evidence type="ECO:0000256" key="13">
    <source>
        <dbReference type="ARBA" id="ARBA00023008"/>
    </source>
</evidence>
<proteinExistence type="inferred from homology"/>
<comment type="caution">
    <text evidence="18">The sequence shown here is derived from an EMBL/GenBank/DDBJ whole genome shotgun (WGS) entry which is preliminary data.</text>
</comment>
<keyword evidence="10" id="KW-0460">Magnesium</keyword>
<evidence type="ECO:0000256" key="11">
    <source>
        <dbReference type="ARBA" id="ARBA00022967"/>
    </source>
</evidence>
<dbReference type="SUPFAM" id="SSF81665">
    <property type="entry name" value="Calcium ATPase, transmembrane domain M"/>
    <property type="match status" value="1"/>
</dbReference>
<feature type="transmembrane region" description="Helical" evidence="16">
    <location>
        <begin position="167"/>
        <end position="187"/>
    </location>
</feature>
<keyword evidence="9 16" id="KW-0067">ATP-binding</keyword>
<evidence type="ECO:0000313" key="18">
    <source>
        <dbReference type="EMBL" id="KPJ72075.1"/>
    </source>
</evidence>
<dbReference type="Proteomes" id="UP000051012">
    <property type="component" value="Unassembled WGS sequence"/>
</dbReference>
<evidence type="ECO:0000259" key="17">
    <source>
        <dbReference type="PROSITE" id="PS50846"/>
    </source>
</evidence>
<comment type="similarity">
    <text evidence="2 16">Belongs to the cation transport ATPase (P-type) (TC 3.A.3) family. Type IB subfamily.</text>
</comment>
<dbReference type="NCBIfam" id="TIGR00003">
    <property type="entry name" value="copper ion binding protein"/>
    <property type="match status" value="2"/>
</dbReference>
<evidence type="ECO:0000256" key="6">
    <source>
        <dbReference type="ARBA" id="ARBA00022737"/>
    </source>
</evidence>
<comment type="subcellular location">
    <subcellularLocation>
        <location evidence="16">Cell membrane</location>
    </subcellularLocation>
    <subcellularLocation>
        <location evidence="1">Endomembrane system</location>
        <topology evidence="1">Multi-pass membrane protein</topology>
    </subcellularLocation>
</comment>
<keyword evidence="3" id="KW-0813">Transport</keyword>
<evidence type="ECO:0000256" key="16">
    <source>
        <dbReference type="RuleBase" id="RU362081"/>
    </source>
</evidence>
<dbReference type="NCBIfam" id="TIGR01525">
    <property type="entry name" value="ATPase-IB_hvy"/>
    <property type="match status" value="1"/>
</dbReference>
<dbReference type="Gene3D" id="3.40.50.1000">
    <property type="entry name" value="HAD superfamily/HAD-like"/>
    <property type="match status" value="1"/>
</dbReference>
<evidence type="ECO:0000256" key="12">
    <source>
        <dbReference type="ARBA" id="ARBA00022989"/>
    </source>
</evidence>
<dbReference type="GO" id="GO:0005886">
    <property type="term" value="C:plasma membrane"/>
    <property type="evidence" value="ECO:0007669"/>
    <property type="project" value="UniProtKB-SubCell"/>
</dbReference>
<dbReference type="Pfam" id="PF00122">
    <property type="entry name" value="E1-E2_ATPase"/>
    <property type="match status" value="1"/>
</dbReference>
<keyword evidence="4 16" id="KW-0812">Transmembrane</keyword>
<dbReference type="Pfam" id="PF00702">
    <property type="entry name" value="Hydrolase"/>
    <property type="match status" value="1"/>
</dbReference>
<evidence type="ECO:0000256" key="15">
    <source>
        <dbReference type="ARBA" id="ARBA00023136"/>
    </source>
</evidence>
<dbReference type="SUPFAM" id="SSF81653">
    <property type="entry name" value="Calcium ATPase, transduction domain A"/>
    <property type="match status" value="1"/>
</dbReference>
<feature type="domain" description="HMA" evidence="17">
    <location>
        <begin position="75"/>
        <end position="141"/>
    </location>
</feature>
<dbReference type="InterPro" id="IPR023299">
    <property type="entry name" value="ATPase_P-typ_cyto_dom_N"/>
</dbReference>
<name>A0A0S7YCI8_UNCT6</name>
<feature type="transmembrane region" description="Helical" evidence="16">
    <location>
        <begin position="749"/>
        <end position="768"/>
    </location>
</feature>
<dbReference type="InterPro" id="IPR017969">
    <property type="entry name" value="Heavy-metal-associated_CS"/>
</dbReference>
<evidence type="ECO:0000256" key="8">
    <source>
        <dbReference type="ARBA" id="ARBA00022796"/>
    </source>
</evidence>
<organism evidence="18 19">
    <name type="scientific">candidate division TA06 bacterium DG_78</name>
    <dbReference type="NCBI Taxonomy" id="1703772"/>
    <lineage>
        <taxon>Bacteria</taxon>
        <taxon>Bacteria division TA06</taxon>
    </lineage>
</organism>
<keyword evidence="11" id="KW-1278">Translocase</keyword>
<dbReference type="NCBIfam" id="TIGR01494">
    <property type="entry name" value="ATPase_P-type"/>
    <property type="match status" value="1"/>
</dbReference>
<evidence type="ECO:0000256" key="4">
    <source>
        <dbReference type="ARBA" id="ARBA00022692"/>
    </source>
</evidence>
<dbReference type="PANTHER" id="PTHR43520:SF8">
    <property type="entry name" value="P-TYPE CU(+) TRANSPORTER"/>
    <property type="match status" value="1"/>
</dbReference>
<dbReference type="InterPro" id="IPR008250">
    <property type="entry name" value="ATPase_P-typ_transduc_dom_A_sf"/>
</dbReference>
<dbReference type="FunFam" id="3.30.70.100:FF:000005">
    <property type="entry name" value="Copper-exporting P-type ATPase A"/>
    <property type="match status" value="2"/>
</dbReference>
<reference evidence="18 19" key="1">
    <citation type="journal article" date="2015" name="Microbiome">
        <title>Genomic resolution of linkages in carbon, nitrogen, and sulfur cycling among widespread estuary sediment bacteria.</title>
        <authorList>
            <person name="Baker B.J."/>
            <person name="Lazar C.S."/>
            <person name="Teske A.P."/>
            <person name="Dick G.J."/>
        </authorList>
    </citation>
    <scope>NUCLEOTIDE SEQUENCE [LARGE SCALE GENOMIC DNA]</scope>
    <source>
        <strain evidence="18">DG_78</strain>
    </source>
</reference>
<dbReference type="Gene3D" id="3.30.70.100">
    <property type="match status" value="2"/>
</dbReference>
<feature type="transmembrane region" description="Helical" evidence="16">
    <location>
        <begin position="406"/>
        <end position="428"/>
    </location>
</feature>
<keyword evidence="14" id="KW-0406">Ion transport</keyword>
<evidence type="ECO:0000256" key="2">
    <source>
        <dbReference type="ARBA" id="ARBA00006024"/>
    </source>
</evidence>
<evidence type="ECO:0000256" key="9">
    <source>
        <dbReference type="ARBA" id="ARBA00022840"/>
    </source>
</evidence>
<dbReference type="GO" id="GO:0005524">
    <property type="term" value="F:ATP binding"/>
    <property type="evidence" value="ECO:0007669"/>
    <property type="project" value="UniProtKB-UniRule"/>
</dbReference>
<dbReference type="Pfam" id="PF00403">
    <property type="entry name" value="HMA"/>
    <property type="match status" value="2"/>
</dbReference>
<dbReference type="GO" id="GO:0012505">
    <property type="term" value="C:endomembrane system"/>
    <property type="evidence" value="ECO:0007669"/>
    <property type="project" value="UniProtKB-SubCell"/>
</dbReference>
<keyword evidence="15 16" id="KW-0472">Membrane</keyword>
<dbReference type="GO" id="GO:0043682">
    <property type="term" value="F:P-type divalent copper transporter activity"/>
    <property type="evidence" value="ECO:0007669"/>
    <property type="project" value="TreeGrafter"/>
</dbReference>
<dbReference type="InterPro" id="IPR006122">
    <property type="entry name" value="HMA_Cu_ion-bd"/>
</dbReference>
<dbReference type="CDD" id="cd00371">
    <property type="entry name" value="HMA"/>
    <property type="match status" value="2"/>
</dbReference>
<keyword evidence="8" id="KW-0187">Copper transport</keyword>
<evidence type="ECO:0000256" key="3">
    <source>
        <dbReference type="ARBA" id="ARBA00022448"/>
    </source>
</evidence>
<keyword evidence="5 16" id="KW-0479">Metal-binding</keyword>
<evidence type="ECO:0000256" key="1">
    <source>
        <dbReference type="ARBA" id="ARBA00004127"/>
    </source>
</evidence>
<feature type="transmembrane region" description="Helical" evidence="16">
    <location>
        <begin position="780"/>
        <end position="798"/>
    </location>
</feature>
<keyword evidence="12 16" id="KW-1133">Transmembrane helix</keyword>
<keyword evidence="13" id="KW-0186">Copper</keyword>
<sequence length="819" mass="89413">MAEENKKKAELKITGMTCAKCVTTVEKSVKRLDGIVDVKVNLSNETASVEYDDSKLKIVDLEKVIKDAGYGVVNEKTTLKIGGMTCATCVATVEKALKKLHGTTDVNVNLGAEKAYVTYNSKITTISDMKRAIEDAGYQYLGKEGKETEDVEKKARENDLKKKQNRFIVGFAIGIPLMILMYLPIHLPYFMPYVMLIVATPVFMYVSLPIFKAAYRALKNKNLNMDVMYSMGIGVAFVSSILGTFEIILSRAFLFYEAAVMLASFLTFGRYLEARAKGKTSEAIKKLMGLQAKTATLYRDGEEREVPIEDVQINDVIIVKPGEKIPVDGIVIDGSSFVDESMITGEPIPASKKKGDNVVGGTLNKNSVIRFKALKIGRDTVLSQIIRLVEEAQGSKPPVQRVADSVVSYFIPVVLTIAILSFVIWFAFIGNNLLFSLTRLISVLVIACPCALGLATPTAVTVGIGRGAELGVLIKNGEALEISEKLTTIVFDKTGILTKGKSEVTDIVSIEHNNKELLKFAASVEKNSQHPLAEAVVRKAQEESIHLLTSEDFDTIEGKGVKARVDQKEVLIGNKNFLERKGVSFTKDINDKIIQFENEGKSIVIVAVNQKLSGIIAIADTIRETTIDAIKELKKLKLNIVMITGDNKRTANAIAEQIGIENVLAEVLPKDKADEVKKLQNNGEVVAFVGDGINDAPALAQADVGISIGSGADVAIESGEIILIKDDIIDVVAAIQLARKVMSRIKQNLFWAFAYNTALIPVAAGLLYPFFKITFRPELAGFAMAMSSVTVVSLSLLLKRYVPPAKRETRKPEDTVTGR</sequence>
<dbReference type="Gene3D" id="2.70.150.10">
    <property type="entry name" value="Calcium-transporting ATPase, cytoplasmic transduction domain A"/>
    <property type="match status" value="1"/>
</dbReference>
<dbReference type="PRINTS" id="PR00943">
    <property type="entry name" value="CUATPASE"/>
</dbReference>
<dbReference type="PANTHER" id="PTHR43520">
    <property type="entry name" value="ATP7, ISOFORM B"/>
    <property type="match status" value="1"/>
</dbReference>
<evidence type="ECO:0000256" key="10">
    <source>
        <dbReference type="ARBA" id="ARBA00022842"/>
    </source>
</evidence>
<feature type="domain" description="HMA" evidence="17">
    <location>
        <begin position="7"/>
        <end position="73"/>
    </location>
</feature>
<evidence type="ECO:0000313" key="19">
    <source>
        <dbReference type="Proteomes" id="UP000051012"/>
    </source>
</evidence>
<feature type="transmembrane region" description="Helical" evidence="16">
    <location>
        <begin position="193"/>
        <end position="215"/>
    </location>
</feature>
<dbReference type="InterPro" id="IPR059000">
    <property type="entry name" value="ATPase_P-type_domA"/>
</dbReference>
<dbReference type="EMBL" id="LJNI01000100">
    <property type="protein sequence ID" value="KPJ72075.1"/>
    <property type="molecule type" value="Genomic_DNA"/>
</dbReference>
<dbReference type="GO" id="GO:0055070">
    <property type="term" value="P:copper ion homeostasis"/>
    <property type="evidence" value="ECO:0007669"/>
    <property type="project" value="TreeGrafter"/>
</dbReference>
<dbReference type="CDD" id="cd02094">
    <property type="entry name" value="P-type_ATPase_Cu-like"/>
    <property type="match status" value="1"/>
</dbReference>
<evidence type="ECO:0000256" key="5">
    <source>
        <dbReference type="ARBA" id="ARBA00022723"/>
    </source>
</evidence>
<keyword evidence="6" id="KW-0677">Repeat</keyword>
<gene>
    <name evidence="18" type="ORF">AMJ52_07505</name>
</gene>
<dbReference type="InterPro" id="IPR001757">
    <property type="entry name" value="P_typ_ATPase"/>
</dbReference>
<dbReference type="GO" id="GO:0005507">
    <property type="term" value="F:copper ion binding"/>
    <property type="evidence" value="ECO:0007669"/>
    <property type="project" value="InterPro"/>
</dbReference>
<feature type="transmembrane region" description="Helical" evidence="16">
    <location>
        <begin position="227"/>
        <end position="248"/>
    </location>
</feature>
<dbReference type="PRINTS" id="PR00942">
    <property type="entry name" value="CUATPASEI"/>
</dbReference>
<evidence type="ECO:0000256" key="14">
    <source>
        <dbReference type="ARBA" id="ARBA00023065"/>
    </source>
</evidence>
<dbReference type="GO" id="GO:0016887">
    <property type="term" value="F:ATP hydrolysis activity"/>
    <property type="evidence" value="ECO:0007669"/>
    <property type="project" value="InterPro"/>
</dbReference>
<dbReference type="InterPro" id="IPR023298">
    <property type="entry name" value="ATPase_P-typ_TM_dom_sf"/>
</dbReference>
<dbReference type="InterPro" id="IPR006121">
    <property type="entry name" value="HMA_dom"/>
</dbReference>
<feature type="transmembrane region" description="Helical" evidence="16">
    <location>
        <begin position="440"/>
        <end position="465"/>
    </location>
</feature>
<protein>
    <submittedName>
        <fullName evidence="18">ATPase P</fullName>
    </submittedName>
</protein>
<dbReference type="AlphaFoldDB" id="A0A0S7YCI8"/>
<dbReference type="PROSITE" id="PS01047">
    <property type="entry name" value="HMA_1"/>
    <property type="match status" value="1"/>
</dbReference>
<feature type="transmembrane region" description="Helical" evidence="16">
    <location>
        <begin position="254"/>
        <end position="272"/>
    </location>
</feature>